<protein>
    <submittedName>
        <fullName evidence="2">Uncharacterized protein</fullName>
    </submittedName>
</protein>
<reference evidence="2" key="1">
    <citation type="submission" date="2023-05" db="EMBL/GenBank/DDBJ databases">
        <authorList>
            <person name="Zhang X."/>
        </authorList>
    </citation>
    <scope>NUCLEOTIDE SEQUENCE</scope>
    <source>
        <strain evidence="2">YF14B1</strain>
    </source>
</reference>
<keyword evidence="1" id="KW-0732">Signal</keyword>
<dbReference type="EMBL" id="JASJOS010000021">
    <property type="protein sequence ID" value="MDJ1485539.1"/>
    <property type="molecule type" value="Genomic_DNA"/>
</dbReference>
<accession>A0AAE3UD53</accession>
<evidence type="ECO:0000256" key="1">
    <source>
        <dbReference type="SAM" id="SignalP"/>
    </source>
</evidence>
<dbReference type="Proteomes" id="UP001241110">
    <property type="component" value="Unassembled WGS sequence"/>
</dbReference>
<name>A0AAE3UD53_9BACT</name>
<feature type="signal peptide" evidence="1">
    <location>
        <begin position="1"/>
        <end position="20"/>
    </location>
</feature>
<dbReference type="RefSeq" id="WP_313988234.1">
    <property type="nucleotide sequence ID" value="NZ_JASJOS010000021.1"/>
</dbReference>
<proteinExistence type="predicted"/>
<organism evidence="2 3">
    <name type="scientific">Xanthocytophaga flava</name>
    <dbReference type="NCBI Taxonomy" id="3048013"/>
    <lineage>
        <taxon>Bacteria</taxon>
        <taxon>Pseudomonadati</taxon>
        <taxon>Bacteroidota</taxon>
        <taxon>Cytophagia</taxon>
        <taxon>Cytophagales</taxon>
        <taxon>Rhodocytophagaceae</taxon>
        <taxon>Xanthocytophaga</taxon>
    </lineage>
</organism>
<sequence length="224" mass="24717">MKKFVSIIAGFVFIAGTTLAQPPIPPQSAVPPQPPVQRELQSMIAQEGTLTEWITNEDYLYEGFYLQTLQEKIPVKFPPHLGSQITSQLKVGNKIRVNGISEISPAGIKEFRMMDVSINGHTIYDTPPQVVTPPVEKFTTGKENIVSVQKNREGDMVGLVLSHKMILRIPPHLLRQLAANVQLGGVVEFTGLINNRQVGEAVADAYMVVHCQTITLNGTSYITR</sequence>
<feature type="chain" id="PRO_5042278259" evidence="1">
    <location>
        <begin position="21"/>
        <end position="224"/>
    </location>
</feature>
<dbReference type="AlphaFoldDB" id="A0AAE3UD53"/>
<gene>
    <name evidence="2" type="ORF">QNI16_33925</name>
</gene>
<evidence type="ECO:0000313" key="2">
    <source>
        <dbReference type="EMBL" id="MDJ1485539.1"/>
    </source>
</evidence>
<evidence type="ECO:0000313" key="3">
    <source>
        <dbReference type="Proteomes" id="UP001241110"/>
    </source>
</evidence>
<comment type="caution">
    <text evidence="2">The sequence shown here is derived from an EMBL/GenBank/DDBJ whole genome shotgun (WGS) entry which is preliminary data.</text>
</comment>